<sequence length="473" mass="55138">MATIHEDDIKKLALGFLRSYYKHRPRSGEMHTETNMRGEGGIIVDSYLSYPDEDGEVFIATAEATSVDTRDEVKYSVQYRLLLWDSIVFGSLLGFIYTISSYFVPALSMPGLSPGLRALTIILTVVGMSVIYHSGIRPLRRYRYIYAIAQFKKYHADEQWVALAKAVFPLLDENTYYRELKRQCTRFGFGLILIDNQLSPRLVLSPSREEQFDRQRERIRLLNVQKYLRLQELTKHDWKIVQWWNNWTNPYREHDYFRFKSGFKHQTALILLGWILIFVAFLQERKRMPVYYPSESSYTKTLEERSKTLEEEPAINDPKPYTVPFSDSLTQEEIIGFDDEIVTEDKQAAEIVPIKPEAEVMIYDPYNQNIILYDCERMYNFDDTKYIIEIGQYGDQAQARDDLEILGDAGIYGVVFWEGCFSPSREAFVMYVETMHNNAQEAQFALDSLSTKLTAVGLQSRIRPISPVIDRQD</sequence>
<dbReference type="Proteomes" id="UP000223913">
    <property type="component" value="Unassembled WGS sequence"/>
</dbReference>
<keyword evidence="1" id="KW-1133">Transmembrane helix</keyword>
<dbReference type="OrthoDB" id="1490724at2"/>
<feature type="transmembrane region" description="Helical" evidence="1">
    <location>
        <begin position="81"/>
        <end position="104"/>
    </location>
</feature>
<dbReference type="AlphaFoldDB" id="A0A2D0N360"/>
<comment type="caution">
    <text evidence="2">The sequence shown here is derived from an EMBL/GenBank/DDBJ whole genome shotgun (WGS) entry which is preliminary data.</text>
</comment>
<gene>
    <name evidence="2" type="ORF">CRP01_29455</name>
</gene>
<feature type="transmembrane region" description="Helical" evidence="1">
    <location>
        <begin position="267"/>
        <end position="283"/>
    </location>
</feature>
<organism evidence="2 3">
    <name type="scientific">Flavilitoribacter nigricans (strain ATCC 23147 / DSM 23189 / NBRC 102662 / NCIMB 1420 / SS-2)</name>
    <name type="common">Lewinella nigricans</name>
    <dbReference type="NCBI Taxonomy" id="1122177"/>
    <lineage>
        <taxon>Bacteria</taxon>
        <taxon>Pseudomonadati</taxon>
        <taxon>Bacteroidota</taxon>
        <taxon>Saprospiria</taxon>
        <taxon>Saprospirales</taxon>
        <taxon>Lewinellaceae</taxon>
        <taxon>Flavilitoribacter</taxon>
    </lineage>
</organism>
<feature type="transmembrane region" description="Helical" evidence="1">
    <location>
        <begin position="116"/>
        <end position="135"/>
    </location>
</feature>
<evidence type="ECO:0000256" key="1">
    <source>
        <dbReference type="SAM" id="Phobius"/>
    </source>
</evidence>
<keyword evidence="1" id="KW-0812">Transmembrane</keyword>
<name>A0A2D0N360_FLAN2</name>
<evidence type="ECO:0000313" key="2">
    <source>
        <dbReference type="EMBL" id="PHN02935.1"/>
    </source>
</evidence>
<proteinExistence type="predicted"/>
<dbReference type="EMBL" id="PDUD01000035">
    <property type="protein sequence ID" value="PHN02935.1"/>
    <property type="molecule type" value="Genomic_DNA"/>
</dbReference>
<keyword evidence="1" id="KW-0472">Membrane</keyword>
<keyword evidence="3" id="KW-1185">Reference proteome</keyword>
<reference evidence="2 3" key="1">
    <citation type="submission" date="2017-10" db="EMBL/GenBank/DDBJ databases">
        <title>The draft genome sequence of Lewinella nigricans NBRC 102662.</title>
        <authorList>
            <person name="Wang K."/>
        </authorList>
    </citation>
    <scope>NUCLEOTIDE SEQUENCE [LARGE SCALE GENOMIC DNA]</scope>
    <source>
        <strain evidence="2 3">NBRC 102662</strain>
    </source>
</reference>
<accession>A0A2D0N360</accession>
<dbReference type="RefSeq" id="WP_099153650.1">
    <property type="nucleotide sequence ID" value="NZ_PDUD01000035.1"/>
</dbReference>
<evidence type="ECO:0000313" key="3">
    <source>
        <dbReference type="Proteomes" id="UP000223913"/>
    </source>
</evidence>
<protein>
    <submittedName>
        <fullName evidence="2">Uncharacterized protein</fullName>
    </submittedName>
</protein>